<dbReference type="Pfam" id="PF00266">
    <property type="entry name" value="Aminotran_5"/>
    <property type="match status" value="1"/>
</dbReference>
<keyword evidence="5 12" id="KW-0028">Amino-acid biosynthesis</keyword>
<evidence type="ECO:0000256" key="9">
    <source>
        <dbReference type="ARBA" id="ARBA00047630"/>
    </source>
</evidence>
<evidence type="ECO:0000256" key="2">
    <source>
        <dbReference type="ARBA" id="ARBA00005099"/>
    </source>
</evidence>
<gene>
    <name evidence="14" type="primary">LOC115219760</name>
</gene>
<evidence type="ECO:0000256" key="5">
    <source>
        <dbReference type="ARBA" id="ARBA00022605"/>
    </source>
</evidence>
<dbReference type="NCBIfam" id="TIGR01364">
    <property type="entry name" value="serC_1"/>
    <property type="match status" value="1"/>
</dbReference>
<dbReference type="UniPathway" id="UPA00135">
    <property type="reaction ID" value="UER00197"/>
</dbReference>
<dbReference type="RefSeq" id="XP_029645863.1">
    <property type="nucleotide sequence ID" value="XM_029790003.2"/>
</dbReference>
<dbReference type="Gene3D" id="3.40.640.10">
    <property type="entry name" value="Type I PLP-dependent aspartate aminotransferase-like (Major domain)"/>
    <property type="match status" value="1"/>
</dbReference>
<evidence type="ECO:0000313" key="13">
    <source>
        <dbReference type="Proteomes" id="UP000515154"/>
    </source>
</evidence>
<accession>A0A6P7T4T3</accession>
<evidence type="ECO:0000256" key="12">
    <source>
        <dbReference type="RuleBase" id="RU004505"/>
    </source>
</evidence>
<reference evidence="14" key="1">
    <citation type="submission" date="2025-08" db="UniProtKB">
        <authorList>
            <consortium name="RefSeq"/>
        </authorList>
    </citation>
    <scope>IDENTIFICATION</scope>
</reference>
<evidence type="ECO:0000256" key="4">
    <source>
        <dbReference type="ARBA" id="ARBA00022576"/>
    </source>
</evidence>
<sequence length="373" mass="41372">MSNARKINFGAGPSMISLKVLTELQNDLLNYGQTGIGILELSHRSEEFRQILQKIKDDVRDLLNIPENYHVLFLSAGGTGQTAGIALNLMQLKPNKCADYFVTGKWSEKAAKEASKFGTVHKVLPKMESYCSIPSSESWNLNEDASYVYYCDNETIDGVEFKEVPDTNGVPIVCDMSSNIMSRPVDISKFGVIYAGAQKNLGCAGVTLVIVRDDLTNVASPLCPAVIEYKAMVNNNSCLNTPPVFSIYVLGAVLKNLKEEGGLAVTYQRCKIKSEALYKVIDESNGFYVCPVDKSVRSRTNIIFKFGSDNRRSEMEKKFLKEAAERNLVGLSGHRSIGGFRASLYNAVTIEDVEKLICFMQDFASKNHFEKED</sequence>
<evidence type="ECO:0000256" key="3">
    <source>
        <dbReference type="ARBA" id="ARBA00006904"/>
    </source>
</evidence>
<comment type="similarity">
    <text evidence="3">Belongs to the class-V pyridoxal-phosphate-dependent aminotransferase family. SerC subfamily.</text>
</comment>
<dbReference type="GO" id="GO:0006564">
    <property type="term" value="P:L-serine biosynthetic process"/>
    <property type="evidence" value="ECO:0007669"/>
    <property type="project" value="UniProtKB-KW"/>
</dbReference>
<comment type="catalytic activity">
    <reaction evidence="9">
        <text>4-(phosphooxy)-L-threonine + 2-oxoglutarate = (R)-3-hydroxy-2-oxo-4-phosphooxybutanoate + L-glutamate</text>
        <dbReference type="Rhea" id="RHEA:16573"/>
        <dbReference type="ChEBI" id="CHEBI:16810"/>
        <dbReference type="ChEBI" id="CHEBI:29985"/>
        <dbReference type="ChEBI" id="CHEBI:58452"/>
        <dbReference type="ChEBI" id="CHEBI:58538"/>
        <dbReference type="EC" id="2.6.1.52"/>
    </reaction>
</comment>
<dbReference type="GO" id="GO:0030170">
    <property type="term" value="F:pyridoxal phosphate binding"/>
    <property type="evidence" value="ECO:0007669"/>
    <property type="project" value="TreeGrafter"/>
</dbReference>
<dbReference type="PROSITE" id="PS00595">
    <property type="entry name" value="AA_TRANSFER_CLASS_5"/>
    <property type="match status" value="1"/>
</dbReference>
<dbReference type="Gene3D" id="3.90.1150.10">
    <property type="entry name" value="Aspartate Aminotransferase, domain 1"/>
    <property type="match status" value="1"/>
</dbReference>
<keyword evidence="7" id="KW-0663">Pyridoxal phosphate</keyword>
<dbReference type="GO" id="GO:0005737">
    <property type="term" value="C:cytoplasm"/>
    <property type="evidence" value="ECO:0007669"/>
    <property type="project" value="TreeGrafter"/>
</dbReference>
<keyword evidence="8 12" id="KW-0718">Serine biosynthesis</keyword>
<dbReference type="Proteomes" id="UP000515154">
    <property type="component" value="Linkage group LG15"/>
</dbReference>
<dbReference type="NCBIfam" id="NF003764">
    <property type="entry name" value="PRK05355.1"/>
    <property type="match status" value="1"/>
</dbReference>
<dbReference type="InterPro" id="IPR000192">
    <property type="entry name" value="Aminotrans_V_dom"/>
</dbReference>
<evidence type="ECO:0000256" key="11">
    <source>
        <dbReference type="RuleBase" id="RU004504"/>
    </source>
</evidence>
<dbReference type="GO" id="GO:0004648">
    <property type="term" value="F:O-phospho-L-serine:2-oxoglutarate aminotransferase activity"/>
    <property type="evidence" value="ECO:0007669"/>
    <property type="project" value="UniProtKB-EC"/>
</dbReference>
<dbReference type="FunFam" id="3.90.1150.10:FF:000006">
    <property type="entry name" value="Phosphoserine aminotransferase"/>
    <property type="match status" value="1"/>
</dbReference>
<name>A0A6P7T4T3_9MOLL</name>
<comment type="cofactor">
    <cofactor evidence="1 11">
        <name>pyridoxal 5'-phosphate</name>
        <dbReference type="ChEBI" id="CHEBI:597326"/>
    </cofactor>
</comment>
<keyword evidence="4 12" id="KW-0032">Aminotransferase</keyword>
<keyword evidence="6 12" id="KW-0808">Transferase</keyword>
<evidence type="ECO:0000256" key="10">
    <source>
        <dbReference type="ARBA" id="ARBA00049007"/>
    </source>
</evidence>
<proteinExistence type="inferred from homology"/>
<evidence type="ECO:0000256" key="8">
    <source>
        <dbReference type="ARBA" id="ARBA00023299"/>
    </source>
</evidence>
<evidence type="ECO:0000256" key="1">
    <source>
        <dbReference type="ARBA" id="ARBA00001933"/>
    </source>
</evidence>
<keyword evidence="13" id="KW-1185">Reference proteome</keyword>
<evidence type="ECO:0000256" key="7">
    <source>
        <dbReference type="ARBA" id="ARBA00022898"/>
    </source>
</evidence>
<dbReference type="FunFam" id="3.40.640.10:FF:000010">
    <property type="entry name" value="Phosphoserine aminotransferase"/>
    <property type="match status" value="1"/>
</dbReference>
<dbReference type="InterPro" id="IPR020578">
    <property type="entry name" value="Aminotrans_V_PyrdxlP_BS"/>
</dbReference>
<dbReference type="EC" id="2.6.1.52" evidence="12"/>
<comment type="pathway">
    <text evidence="2 12">Amino-acid biosynthesis; L-serine biosynthesis; L-serine from 3-phospho-D-glycerate: step 2/3.</text>
</comment>
<dbReference type="PANTHER" id="PTHR43247">
    <property type="entry name" value="PHOSPHOSERINE AMINOTRANSFERASE"/>
    <property type="match status" value="1"/>
</dbReference>
<evidence type="ECO:0000256" key="6">
    <source>
        <dbReference type="ARBA" id="ARBA00022679"/>
    </source>
</evidence>
<organism evidence="13 14">
    <name type="scientific">Octopus sinensis</name>
    <name type="common">East Asian common octopus</name>
    <dbReference type="NCBI Taxonomy" id="2607531"/>
    <lineage>
        <taxon>Eukaryota</taxon>
        <taxon>Metazoa</taxon>
        <taxon>Spiralia</taxon>
        <taxon>Lophotrochozoa</taxon>
        <taxon>Mollusca</taxon>
        <taxon>Cephalopoda</taxon>
        <taxon>Coleoidea</taxon>
        <taxon>Octopodiformes</taxon>
        <taxon>Octopoda</taxon>
        <taxon>Incirrata</taxon>
        <taxon>Octopodidae</taxon>
        <taxon>Octopus</taxon>
    </lineage>
</organism>
<protein>
    <recommendedName>
        <fullName evidence="12">Phosphoserine aminotransferase</fullName>
        <ecNumber evidence="12">2.6.1.52</ecNumber>
    </recommendedName>
</protein>
<dbReference type="InterPro" id="IPR015421">
    <property type="entry name" value="PyrdxlP-dep_Trfase_major"/>
</dbReference>
<dbReference type="UniPathway" id="UPA00244">
    <property type="reaction ID" value="UER00311"/>
</dbReference>
<dbReference type="InterPro" id="IPR015422">
    <property type="entry name" value="PyrdxlP-dep_Trfase_small"/>
</dbReference>
<dbReference type="KEGG" id="osn:115219760"/>
<dbReference type="AlphaFoldDB" id="A0A6P7T4T3"/>
<comment type="catalytic activity">
    <reaction evidence="10 12">
        <text>O-phospho-L-serine + 2-oxoglutarate = 3-phosphooxypyruvate + L-glutamate</text>
        <dbReference type="Rhea" id="RHEA:14329"/>
        <dbReference type="ChEBI" id="CHEBI:16810"/>
        <dbReference type="ChEBI" id="CHEBI:18110"/>
        <dbReference type="ChEBI" id="CHEBI:29985"/>
        <dbReference type="ChEBI" id="CHEBI:57524"/>
        <dbReference type="EC" id="2.6.1.52"/>
    </reaction>
</comment>
<dbReference type="PIRSF" id="PIRSF000525">
    <property type="entry name" value="SerC"/>
    <property type="match status" value="1"/>
</dbReference>
<dbReference type="HAMAP" id="MF_00160">
    <property type="entry name" value="SerC_aminotrans_5"/>
    <property type="match status" value="1"/>
</dbReference>
<dbReference type="PANTHER" id="PTHR43247:SF1">
    <property type="entry name" value="PHOSPHOSERINE AMINOTRANSFERASE"/>
    <property type="match status" value="1"/>
</dbReference>
<evidence type="ECO:0000313" key="14">
    <source>
        <dbReference type="RefSeq" id="XP_029645863.1"/>
    </source>
</evidence>
<dbReference type="InterPro" id="IPR015424">
    <property type="entry name" value="PyrdxlP-dep_Trfase"/>
</dbReference>
<dbReference type="SUPFAM" id="SSF53383">
    <property type="entry name" value="PLP-dependent transferases"/>
    <property type="match status" value="1"/>
</dbReference>
<dbReference type="InterPro" id="IPR022278">
    <property type="entry name" value="Pser_aminoTfrase"/>
</dbReference>